<evidence type="ECO:0000256" key="1">
    <source>
        <dbReference type="SAM" id="MobiDB-lite"/>
    </source>
</evidence>
<dbReference type="CDD" id="cd04301">
    <property type="entry name" value="NAT_SF"/>
    <property type="match status" value="1"/>
</dbReference>
<feature type="region of interest" description="Disordered" evidence="1">
    <location>
        <begin position="170"/>
        <end position="243"/>
    </location>
</feature>
<dbReference type="InterPro" id="IPR000182">
    <property type="entry name" value="GNAT_dom"/>
</dbReference>
<gene>
    <name evidence="3" type="ORF">DR950_10295</name>
</gene>
<dbReference type="RefSeq" id="WP_117486783.1">
    <property type="nucleotide sequence ID" value="NZ_QVIG01000001.1"/>
</dbReference>
<evidence type="ECO:0000313" key="4">
    <source>
        <dbReference type="Proteomes" id="UP000263377"/>
    </source>
</evidence>
<dbReference type="Gene3D" id="3.40.630.30">
    <property type="match status" value="1"/>
</dbReference>
<dbReference type="PANTHER" id="PTHR43072">
    <property type="entry name" value="N-ACETYLTRANSFERASE"/>
    <property type="match status" value="1"/>
</dbReference>
<dbReference type="SUPFAM" id="SSF55729">
    <property type="entry name" value="Acyl-CoA N-acyltransferases (Nat)"/>
    <property type="match status" value="1"/>
</dbReference>
<name>A0A372ZSC7_9ACTN</name>
<organism evidence="3 4">
    <name type="scientific">Kitasatospora xanthocidica</name>
    <dbReference type="NCBI Taxonomy" id="83382"/>
    <lineage>
        <taxon>Bacteria</taxon>
        <taxon>Bacillati</taxon>
        <taxon>Actinomycetota</taxon>
        <taxon>Actinomycetes</taxon>
        <taxon>Kitasatosporales</taxon>
        <taxon>Streptomycetaceae</taxon>
        <taxon>Kitasatospora</taxon>
    </lineage>
</organism>
<dbReference type="Proteomes" id="UP000263377">
    <property type="component" value="Unassembled WGS sequence"/>
</dbReference>
<comment type="caution">
    <text evidence="3">The sequence shown here is derived from an EMBL/GenBank/DDBJ whole genome shotgun (WGS) entry which is preliminary data.</text>
</comment>
<dbReference type="PROSITE" id="PS51186">
    <property type="entry name" value="GNAT"/>
    <property type="match status" value="1"/>
</dbReference>
<protein>
    <submittedName>
        <fullName evidence="3">GNAT family N-acetyltransferase</fullName>
    </submittedName>
</protein>
<keyword evidence="4" id="KW-1185">Reference proteome</keyword>
<evidence type="ECO:0000259" key="2">
    <source>
        <dbReference type="PROSITE" id="PS51186"/>
    </source>
</evidence>
<reference evidence="3 4" key="1">
    <citation type="submission" date="2018-08" db="EMBL/GenBank/DDBJ databases">
        <title>Diversity &amp; Physiological Properties of Lignin-Decomposing Actinobacteria from Soil.</title>
        <authorList>
            <person name="Roh S.G."/>
            <person name="Kim S.B."/>
        </authorList>
    </citation>
    <scope>NUCLEOTIDE SEQUENCE [LARGE SCALE GENOMIC DNA]</scope>
    <source>
        <strain evidence="3 4">MMS17-GH009</strain>
    </source>
</reference>
<accession>A0A372ZSC7</accession>
<dbReference type="EMBL" id="QVIG01000001">
    <property type="protein sequence ID" value="RGD58127.1"/>
    <property type="molecule type" value="Genomic_DNA"/>
</dbReference>
<sequence length="243" mass="25963">MAGTNPQFAAYAPDPAERHAPVIAVVAEATEDDAPALAELQARARGGSADEWTDRIHRALRGERSLVVSGEAVGYASAAYLPAHPADGAPAGHYLTGVTVDAAWRRRGLARLLTRRRMEWAWERDSTVWCFVSARNRASLDLHRELGFVQVEFGASFQGIGFAGGKGWLLRADRPQPPPPDLAGTSRESLPEHHGPGPGPISTCDATTPTRRPPSAHDASAREAPRPGDPAEPGVRPQPLTEA</sequence>
<keyword evidence="3" id="KW-0808">Transferase</keyword>
<dbReference type="AlphaFoldDB" id="A0A372ZSC7"/>
<dbReference type="Pfam" id="PF00583">
    <property type="entry name" value="Acetyltransf_1"/>
    <property type="match status" value="1"/>
</dbReference>
<feature type="domain" description="N-acetyltransferase" evidence="2">
    <location>
        <begin position="24"/>
        <end position="175"/>
    </location>
</feature>
<evidence type="ECO:0000313" key="3">
    <source>
        <dbReference type="EMBL" id="RGD58127.1"/>
    </source>
</evidence>
<dbReference type="InterPro" id="IPR016181">
    <property type="entry name" value="Acyl_CoA_acyltransferase"/>
</dbReference>
<proteinExistence type="predicted"/>
<dbReference type="GO" id="GO:0016747">
    <property type="term" value="F:acyltransferase activity, transferring groups other than amino-acyl groups"/>
    <property type="evidence" value="ECO:0007669"/>
    <property type="project" value="InterPro"/>
</dbReference>